<dbReference type="SUPFAM" id="SSF54654">
    <property type="entry name" value="CI-2 family of serine protease inhibitors"/>
    <property type="match status" value="1"/>
</dbReference>
<comment type="caution">
    <text evidence="5">The sequence shown here is derived from an EMBL/GenBank/DDBJ whole genome shotgun (WGS) entry which is preliminary data.</text>
</comment>
<dbReference type="GO" id="GO:0004867">
    <property type="term" value="F:serine-type endopeptidase inhibitor activity"/>
    <property type="evidence" value="ECO:0007669"/>
    <property type="project" value="UniProtKB-KW"/>
</dbReference>
<name>A0A314XET6_PRUYE</name>
<feature type="region of interest" description="Disordered" evidence="4">
    <location>
        <begin position="1"/>
        <end position="22"/>
    </location>
</feature>
<keyword evidence="2" id="KW-0646">Protease inhibitor</keyword>
<dbReference type="Proteomes" id="UP000250321">
    <property type="component" value="Unassembled WGS sequence"/>
</dbReference>
<keyword evidence="6" id="KW-1185">Reference proteome</keyword>
<protein>
    <submittedName>
        <fullName evidence="5">Uncharacterized protein</fullName>
    </submittedName>
</protein>
<dbReference type="InterPro" id="IPR036354">
    <property type="entry name" value="Prot_inh_pot1_sf"/>
</dbReference>
<keyword evidence="3" id="KW-0722">Serine protease inhibitor</keyword>
<evidence type="ECO:0000313" key="5">
    <source>
        <dbReference type="EMBL" id="PQP91651.1"/>
    </source>
</evidence>
<dbReference type="GO" id="GO:0009611">
    <property type="term" value="P:response to wounding"/>
    <property type="evidence" value="ECO:0007669"/>
    <property type="project" value="InterPro"/>
</dbReference>
<proteinExistence type="inferred from homology"/>
<evidence type="ECO:0000313" key="6">
    <source>
        <dbReference type="Proteomes" id="UP000250321"/>
    </source>
</evidence>
<dbReference type="AlphaFoldDB" id="A0A314XET6"/>
<dbReference type="Gene3D" id="3.30.10.10">
    <property type="entry name" value="Trypsin Inhibitor V, subunit A"/>
    <property type="match status" value="1"/>
</dbReference>
<dbReference type="InterPro" id="IPR000864">
    <property type="entry name" value="Prot_inh_pot1"/>
</dbReference>
<dbReference type="Pfam" id="PF00280">
    <property type="entry name" value="potato_inhibit"/>
    <property type="match status" value="1"/>
</dbReference>
<evidence type="ECO:0000256" key="3">
    <source>
        <dbReference type="ARBA" id="ARBA00022900"/>
    </source>
</evidence>
<gene>
    <name evidence="5" type="ORF">Pyn_25898</name>
</gene>
<accession>A0A314XET6</accession>
<evidence type="ECO:0000256" key="4">
    <source>
        <dbReference type="SAM" id="MobiDB-lite"/>
    </source>
</evidence>
<sequence length="97" mass="10513">MDIPSSLASSVNSNPTAALEQPNSDFAATFQAPDITSCPKIELWFHLPGPIHVSKSRSWPELVGELGSCSRKIERENPNVRAIIVVESTQSNKGPQV</sequence>
<comment type="similarity">
    <text evidence="1">Belongs to the protease inhibitor I13 (potato type I serine protease inhibitor) family.</text>
</comment>
<dbReference type="EMBL" id="PJQY01002675">
    <property type="protein sequence ID" value="PQP91651.1"/>
    <property type="molecule type" value="Genomic_DNA"/>
</dbReference>
<organism evidence="5 6">
    <name type="scientific">Prunus yedoensis var. nudiflora</name>
    <dbReference type="NCBI Taxonomy" id="2094558"/>
    <lineage>
        <taxon>Eukaryota</taxon>
        <taxon>Viridiplantae</taxon>
        <taxon>Streptophyta</taxon>
        <taxon>Embryophyta</taxon>
        <taxon>Tracheophyta</taxon>
        <taxon>Spermatophyta</taxon>
        <taxon>Magnoliopsida</taxon>
        <taxon>eudicotyledons</taxon>
        <taxon>Gunneridae</taxon>
        <taxon>Pentapetalae</taxon>
        <taxon>rosids</taxon>
        <taxon>fabids</taxon>
        <taxon>Rosales</taxon>
        <taxon>Rosaceae</taxon>
        <taxon>Amygdaloideae</taxon>
        <taxon>Amygdaleae</taxon>
        <taxon>Prunus</taxon>
    </lineage>
</organism>
<reference evidence="5 6" key="1">
    <citation type="submission" date="2018-02" db="EMBL/GenBank/DDBJ databases">
        <title>Draft genome of wild Prunus yedoensis var. nudiflora.</title>
        <authorList>
            <person name="Baek S."/>
            <person name="Kim J.-H."/>
            <person name="Choi K."/>
            <person name="Kim G.-B."/>
            <person name="Cho A."/>
            <person name="Jang H."/>
            <person name="Shin C.-H."/>
            <person name="Yu H.-J."/>
            <person name="Mun J.-H."/>
        </authorList>
    </citation>
    <scope>NUCLEOTIDE SEQUENCE [LARGE SCALE GENOMIC DNA]</scope>
    <source>
        <strain evidence="6">cv. Jeju island</strain>
        <tissue evidence="5">Leaf</tissue>
    </source>
</reference>
<evidence type="ECO:0000256" key="1">
    <source>
        <dbReference type="ARBA" id="ARBA00008210"/>
    </source>
</evidence>
<evidence type="ECO:0000256" key="2">
    <source>
        <dbReference type="ARBA" id="ARBA00022690"/>
    </source>
</evidence>